<gene>
    <name evidence="1" type="ORF">BU25DRAFT_417321</name>
</gene>
<dbReference type="EMBL" id="MU006702">
    <property type="protein sequence ID" value="KAF2632727.1"/>
    <property type="molecule type" value="Genomic_DNA"/>
</dbReference>
<accession>A0ACB6SGX0</accession>
<keyword evidence="2" id="KW-1185">Reference proteome</keyword>
<dbReference type="Proteomes" id="UP000799754">
    <property type="component" value="Unassembled WGS sequence"/>
</dbReference>
<evidence type="ECO:0000313" key="2">
    <source>
        <dbReference type="Proteomes" id="UP000799754"/>
    </source>
</evidence>
<comment type="caution">
    <text evidence="1">The sequence shown here is derived from an EMBL/GenBank/DDBJ whole genome shotgun (WGS) entry which is preliminary data.</text>
</comment>
<sequence length="2963" mass="329838">MARDSRDSLHDAPHDALHQLHQLHLAASHSDSLTTFDDLTAPPAPAAAGEPKGIELVQGGLSGLYSRIRASVGGAKEAGSDGADSLSSGSRKRTSSRPSVRARSPGGTAVSSPVVVSVPSSRLQSPSSAAFPDVAPPPSRDSTVSNATITSKLSLNGSKSSLQTTRSRPSVAPSTEPSRSLREDESFAHSPVSTHSRVHSGSAFDLPKGSAFDLPKTGSVKDFAPGAGSSRSPRFAPARDDGLRRKRSNREYGAQDSDDTEDDMVVVDGDKPVDTAGFKFPPDAVRDSPSLRSDSTRPPASNPKDQSDNGSEDTEKPQASASAPPPVAAPEPQRPPLLKVGPSHLPGFQTSRTSSSDGISSVITTSTMRAPTVPPIKEIQRQAHASPAVNSMPRSAFTQMRRKILDREFWMRDENAKDCFNCGDAFTTFRRKHHCRTCGQIFDSKCTSIVSGKLFGQPGNLRVCKPCENIIYGHDDDSSDYTDEGDQASIYDHSNQAEVFDDDDDDDTHPQHDHTKIGTPTISIPMSRKSGSEKKRRSHVIEVGAQTLARPSSSRSLRSLSGRPRSSSHKRHHSKHQHMRHVKHDDRAPFHQYLHENPRSQPNLPAFHHDNIIDPDLAPFMSDDGSSEEEHPSIFAALNADTSTGTGLEGDKGGFGGLLASLKKGKSRAGDKSGPARDSDNISIASRHGARPTRRRNLSVSSITNRPSPRRAKSSTLLRPFTAGFGAGGLGSQSGTPQLRPSPSPTPPGTKITRSASMQGGIFPKVELNKASLDHARKLLTQMLRDAGVAHVSSWEKALIPILRQCTDDVNPDVDRGDDIDVRNYIKLKKIPGGKPRDTAYVSGVVFTKNVALRSMPRNIPNPRIIIITFAIEYARHQTHFMSLEPVIAQEREYLRNLVSRIAALRPHVLLVQRNVSGLALELLDQEGIAVVYNVKPTVLNAVARCTQSRMISSVDKLAIDPSHLGRCGSFDVRTYVHKNVKKTYIYLSGCQKDLGCTIILRGAENHDLVKLKRVTEFMSYVVYNLRLETCLMRDEFVDTPTESVVDPHAFGDGEHTENINDAIANAAGVETHSDDKLSAGDAAPSYYSDLVENHRTKVLSSSPFVKFMQPYLLEQARQYERKLDRLRNFKNQYTPESDDQEEEEEEEGGGGGGGEEERATHQNFELVQPEMVHTVVEQASKQVREFLSAVHASEYDKALHNYETQKRQWEAYLLGNADLYDPFNHQRIAVLYSVVNTTTSTPCIGPEIIALGFYQEHDYDDGFTPDCTLGQYVEDLCTSAGVVCEVDGCNRRMVDHSRQYVHGEGQMTVVVQKHPPKLKGLYQAILMWSVCRKCGQETQPIPMSEWTWKYSFAKYLELTFWSTQLHPRAGVCPHDIHKDHVRYFGYNNVALRIQYDAVPMYEVIVPRPNITWKVDSDLRLKNEQFLKIEERLDCFMASVRARIRSIHVESVIAEKVEACRAEVEHLIKRVNDEHEFLRHKLQDKYMNSKYYEIIPLNRAIRAIQEKAIAWDETFMDFERMFFPSEKDIRRLATLQLKKLFLERDESSTSLTSVDEGVESGEEEPGYDDKDDSLASTPMPSNMSSEKATDMLTLVVKEDGDAPAADADVTPLAERPSTPIKAISDLPIQTPREAVEREDVRHLDLAVSSDFPIKDDQPPQTPTLSPDGNQLDPGSPTPTSHPKINPIDKSLADAIENMQGSPSPSPSPTPHMTLESKIPRLVDTIRRETPARPAALARTQSQPGNIPKHPSTLPPVGPYKSDVLRPTFNESQKALERMTERLRLGISKQSRSTSRIPRSVPFKSQSTKVSKLAEHFEQLSREFQKERTRERYRARDRQVRAYPLASSKPIVEVYKDVHEAVQENTASDEDVQVEPPPRTSVDNSTLDDSAVTETTDVTTAPQSPVDERQGRDMVDTHTDSEESPQADSHPASDAENDTSDVEMAPEDVPLPDSISSSQLLNMSDSQLEASLELPKHEKTTLLKMLTNFWSERSASGWAPLDYPFAQIEHVWEDSDIIVREDEPSSIIALALSSPDYLAKLQSFRDDPSGLDMESMEGSIERNLLHDKNTNIRYGFTNRGVKAQCKIFYAQSFDALRRKCGVADRFVESLSRCSKFESKGGKSKSIFLKTLDDRFILKSLSPIEVQAFFRFAPNYFAFTHQNLFRQLPSVIAKMFGLFQVQIKTPTGRDFDWFMLVMENLFYDREPNRRYDLKGSMRNRKIQSTGERDEVLLDENLVDIIYSETPIFVREHTKKLLKASVWNDTLFLSQNNVMDYSLMAGFDDAEREIIVGIIDCIRTYTWDKKLESWIKDRGKNKPTITSPKDYRNRFRIAMEKYILQAPNCWHQFAGRMAAGGDRRRLVLEDTSAGGEGHRRNVSSGSTIGGDGSGGHSRGGSLTQRGMLEGVKNMGDEISRAEARKINITFNLCASLFVTQRSTDSQRTKLINAAPECLDRELLTCVPKSNATIPWARAMQKVLRERRCTTVAYWQRHQQTGLRHHVSKLITCCSVQEVIVCTSFTSLHAIDWKLPSPKLQSISPAITSITSTPNITPRLLIHISEHLNANSYTNDISPNMPFSRIIPIALRFLQFVSAAIVLGLSAHFLHQYEAHHIGPFSRLIYSTVISAISVWLALLWMALPSATITHFITDLLFCAAWFAVFGLLQDYYDDQIKCGSIWAWDNIDVTNNYCGQWNAAQAFSFLAAVFWFASFIVGILAWSRERSRVATDGAPARTSTFFLGYELDCWYASTNGYGHGKQSAEDAADMYYGVGLSVSLRSDMSHRPTPPQAHKIARTPRHTPLSSLPLQHVSSRLKHPKTSNSPSTMTSPRATIAILSIGQMGFGIASLLLAHSFRVITNVSDRSTATQSRARSAGIEQRDADADLVAQADYVLSIVPPKDAPATAQRIITALKDSCVRRGKREALWFLDLNAGSPDGVTQLYELFGREAEGVRWRMRRSMGRGSHTC</sequence>
<name>A0ACB6SGX0_9PLEO</name>
<reference evidence="1" key="1">
    <citation type="journal article" date="2020" name="Stud. Mycol.">
        <title>101 Dothideomycetes genomes: a test case for predicting lifestyles and emergence of pathogens.</title>
        <authorList>
            <person name="Haridas S."/>
            <person name="Albert R."/>
            <person name="Binder M."/>
            <person name="Bloem J."/>
            <person name="Labutti K."/>
            <person name="Salamov A."/>
            <person name="Andreopoulos B."/>
            <person name="Baker S."/>
            <person name="Barry K."/>
            <person name="Bills G."/>
            <person name="Bluhm B."/>
            <person name="Cannon C."/>
            <person name="Castanera R."/>
            <person name="Culley D."/>
            <person name="Daum C."/>
            <person name="Ezra D."/>
            <person name="Gonzalez J."/>
            <person name="Henrissat B."/>
            <person name="Kuo A."/>
            <person name="Liang C."/>
            <person name="Lipzen A."/>
            <person name="Lutzoni F."/>
            <person name="Magnuson J."/>
            <person name="Mondo S."/>
            <person name="Nolan M."/>
            <person name="Ohm R."/>
            <person name="Pangilinan J."/>
            <person name="Park H.-J."/>
            <person name="Ramirez L."/>
            <person name="Alfaro M."/>
            <person name="Sun H."/>
            <person name="Tritt A."/>
            <person name="Yoshinaga Y."/>
            <person name="Zwiers L.-H."/>
            <person name="Turgeon B."/>
            <person name="Goodwin S."/>
            <person name="Spatafora J."/>
            <person name="Crous P."/>
            <person name="Grigoriev I."/>
        </authorList>
    </citation>
    <scope>NUCLEOTIDE SEQUENCE</scope>
    <source>
        <strain evidence="1">CBS 525.71</strain>
    </source>
</reference>
<evidence type="ECO:0000313" key="1">
    <source>
        <dbReference type="EMBL" id="KAF2632727.1"/>
    </source>
</evidence>
<organism evidence="1 2">
    <name type="scientific">Macroventuria anomochaeta</name>
    <dbReference type="NCBI Taxonomy" id="301207"/>
    <lineage>
        <taxon>Eukaryota</taxon>
        <taxon>Fungi</taxon>
        <taxon>Dikarya</taxon>
        <taxon>Ascomycota</taxon>
        <taxon>Pezizomycotina</taxon>
        <taxon>Dothideomycetes</taxon>
        <taxon>Pleosporomycetidae</taxon>
        <taxon>Pleosporales</taxon>
        <taxon>Pleosporineae</taxon>
        <taxon>Didymellaceae</taxon>
        <taxon>Macroventuria</taxon>
    </lineage>
</organism>
<proteinExistence type="predicted"/>
<protein>
    <submittedName>
        <fullName evidence="1">Uncharacterized protein</fullName>
    </submittedName>
</protein>